<feature type="domain" description="PDZ" evidence="6">
    <location>
        <begin position="403"/>
        <end position="477"/>
    </location>
</feature>
<feature type="compositionally biased region" description="Basic and acidic residues" evidence="5">
    <location>
        <begin position="41"/>
        <end position="50"/>
    </location>
</feature>
<dbReference type="Pfam" id="PF13365">
    <property type="entry name" value="Trypsin_2"/>
    <property type="match status" value="1"/>
</dbReference>
<dbReference type="InterPro" id="IPR001478">
    <property type="entry name" value="PDZ"/>
</dbReference>
<comment type="caution">
    <text evidence="7">The sequence shown here is derived from an EMBL/GenBank/DDBJ whole genome shotgun (WGS) entry which is preliminary data.</text>
</comment>
<gene>
    <name evidence="7" type="ORF">NVS88_12510</name>
</gene>
<feature type="compositionally biased region" description="Low complexity" evidence="5">
    <location>
        <begin position="101"/>
        <end position="114"/>
    </location>
</feature>
<evidence type="ECO:0000313" key="7">
    <source>
        <dbReference type="EMBL" id="MDG3015372.1"/>
    </source>
</evidence>
<dbReference type="SMART" id="SM00228">
    <property type="entry name" value="PDZ"/>
    <property type="match status" value="1"/>
</dbReference>
<dbReference type="GO" id="GO:0006508">
    <property type="term" value="P:proteolysis"/>
    <property type="evidence" value="ECO:0007669"/>
    <property type="project" value="UniProtKB-KW"/>
</dbReference>
<accession>A0A9X4M3A8</accession>
<dbReference type="PANTHER" id="PTHR43343">
    <property type="entry name" value="PEPTIDASE S12"/>
    <property type="match status" value="1"/>
</dbReference>
<feature type="compositionally biased region" description="Basic and acidic residues" evidence="5">
    <location>
        <begin position="1"/>
        <end position="24"/>
    </location>
</feature>
<protein>
    <submittedName>
        <fullName evidence="7">Trypsin-like peptidase domain-containing protein</fullName>
    </submittedName>
</protein>
<dbReference type="PRINTS" id="PR00834">
    <property type="entry name" value="PROTEASES2C"/>
</dbReference>
<dbReference type="RefSeq" id="WP_332520041.1">
    <property type="nucleotide sequence ID" value="NZ_JANRHA010000007.1"/>
</dbReference>
<evidence type="ECO:0000256" key="2">
    <source>
        <dbReference type="ARBA" id="ARBA00022670"/>
    </source>
</evidence>
<proteinExistence type="inferred from homology"/>
<dbReference type="EMBL" id="JANRHA010000007">
    <property type="protein sequence ID" value="MDG3015372.1"/>
    <property type="molecule type" value="Genomic_DNA"/>
</dbReference>
<dbReference type="InterPro" id="IPR009003">
    <property type="entry name" value="Peptidase_S1_PA"/>
</dbReference>
<dbReference type="FunFam" id="2.40.10.10:FF:000001">
    <property type="entry name" value="Periplasmic serine protease DegS"/>
    <property type="match status" value="1"/>
</dbReference>
<dbReference type="Proteomes" id="UP001152755">
    <property type="component" value="Unassembled WGS sequence"/>
</dbReference>
<dbReference type="InterPro" id="IPR051201">
    <property type="entry name" value="Chloro_Bact_Ser_Proteases"/>
</dbReference>
<dbReference type="InterPro" id="IPR036034">
    <property type="entry name" value="PDZ_sf"/>
</dbReference>
<dbReference type="GO" id="GO:0004252">
    <property type="term" value="F:serine-type endopeptidase activity"/>
    <property type="evidence" value="ECO:0007669"/>
    <property type="project" value="InterPro"/>
</dbReference>
<evidence type="ECO:0000256" key="5">
    <source>
        <dbReference type="SAM" id="MobiDB-lite"/>
    </source>
</evidence>
<dbReference type="PANTHER" id="PTHR43343:SF3">
    <property type="entry name" value="PROTEASE DO-LIKE 8, CHLOROPLASTIC"/>
    <property type="match status" value="1"/>
</dbReference>
<evidence type="ECO:0000259" key="6">
    <source>
        <dbReference type="SMART" id="SM00228"/>
    </source>
</evidence>
<dbReference type="Gene3D" id="2.40.10.10">
    <property type="entry name" value="Trypsin-like serine proteases"/>
    <property type="match status" value="2"/>
</dbReference>
<dbReference type="InterPro" id="IPR043504">
    <property type="entry name" value="Peptidase_S1_PA_chymotrypsin"/>
</dbReference>
<dbReference type="AlphaFoldDB" id="A0A9X4M3A8"/>
<keyword evidence="4" id="KW-0720">Serine protease</keyword>
<dbReference type="CDD" id="cd06779">
    <property type="entry name" value="cpPDZ_Deg_HtrA-like"/>
    <property type="match status" value="1"/>
</dbReference>
<reference evidence="7" key="1">
    <citation type="submission" date="2022-08" db="EMBL/GenBank/DDBJ databases">
        <title>Genome analysis of Corynebacteriales strain.</title>
        <authorList>
            <person name="Lee S.D."/>
        </authorList>
    </citation>
    <scope>NUCLEOTIDE SEQUENCE</scope>
    <source>
        <strain evidence="7">D3-21</strain>
    </source>
</reference>
<name>A0A9X4M3A8_9ACTN</name>
<dbReference type="Pfam" id="PF13180">
    <property type="entry name" value="PDZ_2"/>
    <property type="match status" value="1"/>
</dbReference>
<evidence type="ECO:0000313" key="8">
    <source>
        <dbReference type="Proteomes" id="UP001152755"/>
    </source>
</evidence>
<keyword evidence="8" id="KW-1185">Reference proteome</keyword>
<dbReference type="SUPFAM" id="SSF50156">
    <property type="entry name" value="PDZ domain-like"/>
    <property type="match status" value="1"/>
</dbReference>
<dbReference type="InterPro" id="IPR001940">
    <property type="entry name" value="Peptidase_S1C"/>
</dbReference>
<evidence type="ECO:0000256" key="3">
    <source>
        <dbReference type="ARBA" id="ARBA00022801"/>
    </source>
</evidence>
<comment type="similarity">
    <text evidence="1">Belongs to the peptidase S1C family.</text>
</comment>
<dbReference type="Gene3D" id="2.30.42.10">
    <property type="match status" value="1"/>
</dbReference>
<keyword evidence="2" id="KW-0645">Protease</keyword>
<evidence type="ECO:0000256" key="4">
    <source>
        <dbReference type="ARBA" id="ARBA00022825"/>
    </source>
</evidence>
<organism evidence="7 8">
    <name type="scientific">Speluncibacter jeojiensis</name>
    <dbReference type="NCBI Taxonomy" id="2710754"/>
    <lineage>
        <taxon>Bacteria</taxon>
        <taxon>Bacillati</taxon>
        <taxon>Actinomycetota</taxon>
        <taxon>Actinomycetes</taxon>
        <taxon>Mycobacteriales</taxon>
        <taxon>Speluncibacteraceae</taxon>
        <taxon>Speluncibacter</taxon>
    </lineage>
</organism>
<keyword evidence="3" id="KW-0378">Hydrolase</keyword>
<sequence>MPGGPDRPRLDPRPLRRPHVDDASAHAFSRPQGAPGLARPDGAERGDGRPEPQPAAPDPVLAEAFGRPADAPTSLQRDPDAAAGAPPPVPEQSDPWRDPEAAASLGRPAAAPHAVASLPPGPKLGVREVLFGGRVAPKALAVLAALALVIGVAGGLIGRVTGEVSQSLTSSKVQLSQSSPVQDRAVGQSIQVANAVLPAVVAVQVTLGDQDGTGSGVVIDGKGYIVTNNHVVSMAANNPGSAVLQVVFSDGTTVPARVVGRDTKTDLAVLKVDGVDNLKVAELGNSDAVQVGEDVVAVGSPLGLNRTVTKGIVSSLHRPVRLSGEGTDTDAVIDAIQTDAAINPGNSGGPLVDAHGQVIGINSAIRTLGQDGSGSIGLGFAIPVNEVVRVAQQLIRTGQMHHPEIGINARSVSNDRVTGAQVANVVAGGAAQQAGVVEGDVIVKVGDRTVSSADELVVAVHQLQIGKPAPLQLVRDGRTVDLTVTPKSD</sequence>
<feature type="region of interest" description="Disordered" evidence="5">
    <location>
        <begin position="1"/>
        <end position="119"/>
    </location>
</feature>
<dbReference type="SUPFAM" id="SSF50494">
    <property type="entry name" value="Trypsin-like serine proteases"/>
    <property type="match status" value="1"/>
</dbReference>
<evidence type="ECO:0000256" key="1">
    <source>
        <dbReference type="ARBA" id="ARBA00010541"/>
    </source>
</evidence>